<comment type="caution">
    <text evidence="3">The sequence shown here is derived from an EMBL/GenBank/DDBJ whole genome shotgun (WGS) entry which is preliminary data.</text>
</comment>
<dbReference type="CDD" id="cd06257">
    <property type="entry name" value="DnaJ"/>
    <property type="match status" value="1"/>
</dbReference>
<dbReference type="PROSITE" id="PS50076">
    <property type="entry name" value="DNAJ_2"/>
    <property type="match status" value="1"/>
</dbReference>
<dbReference type="PRINTS" id="PR00625">
    <property type="entry name" value="JDOMAIN"/>
</dbReference>
<dbReference type="Gene3D" id="1.10.287.110">
    <property type="entry name" value="DnaJ domain"/>
    <property type="match status" value="1"/>
</dbReference>
<feature type="region of interest" description="Disordered" evidence="1">
    <location>
        <begin position="143"/>
        <end position="189"/>
    </location>
</feature>
<feature type="domain" description="J" evidence="2">
    <location>
        <begin position="3"/>
        <end position="69"/>
    </location>
</feature>
<dbReference type="SUPFAM" id="SSF46565">
    <property type="entry name" value="Chaperone J-domain"/>
    <property type="match status" value="1"/>
</dbReference>
<protein>
    <submittedName>
        <fullName evidence="3">DnaJ domain-containing protein</fullName>
    </submittedName>
</protein>
<dbReference type="RefSeq" id="WP_238461964.1">
    <property type="nucleotide sequence ID" value="NZ_JAKLJA010000001.1"/>
</dbReference>
<feature type="compositionally biased region" description="Basic and acidic residues" evidence="1">
    <location>
        <begin position="167"/>
        <end position="189"/>
    </location>
</feature>
<dbReference type="PROSITE" id="PS00636">
    <property type="entry name" value="DNAJ_1"/>
    <property type="match status" value="1"/>
</dbReference>
<keyword evidence="4" id="KW-1185">Reference proteome</keyword>
<dbReference type="InterPro" id="IPR018253">
    <property type="entry name" value="DnaJ_domain_CS"/>
</dbReference>
<dbReference type="InterPro" id="IPR001623">
    <property type="entry name" value="DnaJ_domain"/>
</dbReference>
<dbReference type="InterPro" id="IPR036869">
    <property type="entry name" value="J_dom_sf"/>
</dbReference>
<evidence type="ECO:0000256" key="1">
    <source>
        <dbReference type="SAM" id="MobiDB-lite"/>
    </source>
</evidence>
<dbReference type="Proteomes" id="UP001139308">
    <property type="component" value="Unassembled WGS sequence"/>
</dbReference>
<dbReference type="SMART" id="SM00271">
    <property type="entry name" value="DnaJ"/>
    <property type="match status" value="1"/>
</dbReference>
<dbReference type="AlphaFoldDB" id="A0A9X1RME1"/>
<evidence type="ECO:0000313" key="3">
    <source>
        <dbReference type="EMBL" id="MCG5072212.1"/>
    </source>
</evidence>
<accession>A0A9X1RME1</accession>
<evidence type="ECO:0000259" key="2">
    <source>
        <dbReference type="PROSITE" id="PS50076"/>
    </source>
</evidence>
<gene>
    <name evidence="3" type="ORF">L5014_02355</name>
</gene>
<dbReference type="Pfam" id="PF00226">
    <property type="entry name" value="DnaJ"/>
    <property type="match status" value="1"/>
</dbReference>
<evidence type="ECO:0000313" key="4">
    <source>
        <dbReference type="Proteomes" id="UP001139308"/>
    </source>
</evidence>
<dbReference type="EMBL" id="JAKLJA010000001">
    <property type="protein sequence ID" value="MCG5072212.1"/>
    <property type="molecule type" value="Genomic_DNA"/>
</dbReference>
<dbReference type="InterPro" id="IPR050817">
    <property type="entry name" value="DjlA_DnaK_co-chaperone"/>
</dbReference>
<organism evidence="3 4">
    <name type="scientific">Paraburkholderia tagetis</name>
    <dbReference type="NCBI Taxonomy" id="2913261"/>
    <lineage>
        <taxon>Bacteria</taxon>
        <taxon>Pseudomonadati</taxon>
        <taxon>Pseudomonadota</taxon>
        <taxon>Betaproteobacteria</taxon>
        <taxon>Burkholderiales</taxon>
        <taxon>Burkholderiaceae</taxon>
        <taxon>Paraburkholderia</taxon>
    </lineage>
</organism>
<name>A0A9X1RME1_9BURK</name>
<sequence length="205" mass="22853">MATLYDLLNVHADASDAEIKRAYRRAAMKVHPDRNVGREASAHAQFQELKEAYAILSDPEQRRVYDAVYAEETERLARERDEEAARVQAARDAEYARHVAVAMRFAEQGHNRDVVFGVLLGHDCEPQLAGRIADGAHALHLSRQASTSPHEQGEEAMSRDAGQAQEGRPRSAPERAHGDEPRASAERTPVDFFSAVWRGMFGLHS</sequence>
<reference evidence="3" key="1">
    <citation type="submission" date="2022-01" db="EMBL/GenBank/DDBJ databases">
        <title>Genome sequence and assembly of Parabukholderia sp. RG36.</title>
        <authorList>
            <person name="Chhetri G."/>
        </authorList>
    </citation>
    <scope>NUCLEOTIDE SEQUENCE</scope>
    <source>
        <strain evidence="3">RG36</strain>
    </source>
</reference>
<proteinExistence type="predicted"/>
<dbReference type="PANTHER" id="PTHR24074">
    <property type="entry name" value="CO-CHAPERONE PROTEIN DJLA"/>
    <property type="match status" value="1"/>
</dbReference>